<feature type="transmembrane region" description="Helical" evidence="1">
    <location>
        <begin position="55"/>
        <end position="75"/>
    </location>
</feature>
<accession>A0ABW0PEK7</accession>
<dbReference type="PROSITE" id="PS51257">
    <property type="entry name" value="PROKAR_LIPOPROTEIN"/>
    <property type="match status" value="1"/>
</dbReference>
<organism evidence="2 3">
    <name type="scientific">Massilia jejuensis</name>
    <dbReference type="NCBI Taxonomy" id="648894"/>
    <lineage>
        <taxon>Bacteria</taxon>
        <taxon>Pseudomonadati</taxon>
        <taxon>Pseudomonadota</taxon>
        <taxon>Betaproteobacteria</taxon>
        <taxon>Burkholderiales</taxon>
        <taxon>Oxalobacteraceae</taxon>
        <taxon>Telluria group</taxon>
        <taxon>Massilia</taxon>
    </lineage>
</organism>
<keyword evidence="1" id="KW-1133">Transmembrane helix</keyword>
<dbReference type="EMBL" id="JBHSMS010000015">
    <property type="protein sequence ID" value="MFC5510398.1"/>
    <property type="molecule type" value="Genomic_DNA"/>
</dbReference>
<comment type="caution">
    <text evidence="2">The sequence shown here is derived from an EMBL/GenBank/DDBJ whole genome shotgun (WGS) entry which is preliminary data.</text>
</comment>
<keyword evidence="1" id="KW-0472">Membrane</keyword>
<keyword evidence="1" id="KW-0812">Transmembrane</keyword>
<name>A0ABW0PEK7_9BURK</name>
<gene>
    <name evidence="2" type="ORF">ACFPOU_04550</name>
</gene>
<feature type="transmembrane region" description="Helical" evidence="1">
    <location>
        <begin position="82"/>
        <end position="100"/>
    </location>
</feature>
<evidence type="ECO:0000313" key="3">
    <source>
        <dbReference type="Proteomes" id="UP001596031"/>
    </source>
</evidence>
<protein>
    <recommendedName>
        <fullName evidence="4">Type IV secretion system protein VirB2</fullName>
    </recommendedName>
</protein>
<evidence type="ECO:0000313" key="2">
    <source>
        <dbReference type="EMBL" id="MFC5510398.1"/>
    </source>
</evidence>
<dbReference type="RefSeq" id="WP_379717662.1">
    <property type="nucleotide sequence ID" value="NZ_JBHSMS010000015.1"/>
</dbReference>
<proteinExistence type="predicted"/>
<evidence type="ECO:0008006" key="4">
    <source>
        <dbReference type="Google" id="ProtNLM"/>
    </source>
</evidence>
<evidence type="ECO:0000256" key="1">
    <source>
        <dbReference type="SAM" id="Phobius"/>
    </source>
</evidence>
<reference evidence="3" key="1">
    <citation type="journal article" date="2019" name="Int. J. Syst. Evol. Microbiol.">
        <title>The Global Catalogue of Microorganisms (GCM) 10K type strain sequencing project: providing services to taxonomists for standard genome sequencing and annotation.</title>
        <authorList>
            <consortium name="The Broad Institute Genomics Platform"/>
            <consortium name="The Broad Institute Genome Sequencing Center for Infectious Disease"/>
            <person name="Wu L."/>
            <person name="Ma J."/>
        </authorList>
    </citation>
    <scope>NUCLEOTIDE SEQUENCE [LARGE SCALE GENOMIC DNA]</scope>
    <source>
        <strain evidence="3">CCUG 38813</strain>
    </source>
</reference>
<keyword evidence="3" id="KW-1185">Reference proteome</keyword>
<dbReference type="Proteomes" id="UP001596031">
    <property type="component" value="Unassembled WGS sequence"/>
</dbReference>
<sequence length="134" mass="13593">MKLLQRIFLQRTGGALVAVAAPLAIAGCMAAMNGGTALAAGPFDVVVTTLRDILASSWTIMLALVVLVVAIWQLAHGGGYKTVGLILGVLAIALVGPGFLTTISTSMPTAAQVQVIEGAHLGVHSVPAVLVAQR</sequence>